<dbReference type="SUPFAM" id="SSF55347">
    <property type="entry name" value="Glyceraldehyde-3-phosphate dehydrogenase-like, C-terminal domain"/>
    <property type="match status" value="1"/>
</dbReference>
<dbReference type="RefSeq" id="WP_166149240.1">
    <property type="nucleotide sequence ID" value="NZ_JAAOIW010000003.1"/>
</dbReference>
<dbReference type="Gene3D" id="3.40.50.720">
    <property type="entry name" value="NAD(P)-binding Rossmann-like Domain"/>
    <property type="match status" value="1"/>
</dbReference>
<proteinExistence type="predicted"/>
<dbReference type="Gene3D" id="3.30.360.10">
    <property type="entry name" value="Dihydrodipicolinate Reductase, domain 2"/>
    <property type="match status" value="1"/>
</dbReference>
<feature type="domain" description="GFO/IDH/MocA-like oxidoreductase" evidence="2">
    <location>
        <begin position="128"/>
        <end position="251"/>
    </location>
</feature>
<protein>
    <submittedName>
        <fullName evidence="3">Gfo/Idh/MocA family oxidoreductase</fullName>
    </submittedName>
</protein>
<dbReference type="InterPro" id="IPR055170">
    <property type="entry name" value="GFO_IDH_MocA-like_dom"/>
</dbReference>
<evidence type="ECO:0000259" key="2">
    <source>
        <dbReference type="Pfam" id="PF22725"/>
    </source>
</evidence>
<organism evidence="3 4">
    <name type="scientific">Paenibacillus agricola</name>
    <dbReference type="NCBI Taxonomy" id="2716264"/>
    <lineage>
        <taxon>Bacteria</taxon>
        <taxon>Bacillati</taxon>
        <taxon>Bacillota</taxon>
        <taxon>Bacilli</taxon>
        <taxon>Bacillales</taxon>
        <taxon>Paenibacillaceae</taxon>
        <taxon>Paenibacillus</taxon>
    </lineage>
</organism>
<dbReference type="Proteomes" id="UP001165962">
    <property type="component" value="Unassembled WGS sequence"/>
</dbReference>
<evidence type="ECO:0000313" key="3">
    <source>
        <dbReference type="EMBL" id="NHN30344.1"/>
    </source>
</evidence>
<dbReference type="Pfam" id="PF01408">
    <property type="entry name" value="GFO_IDH_MocA"/>
    <property type="match status" value="1"/>
</dbReference>
<evidence type="ECO:0000259" key="1">
    <source>
        <dbReference type="Pfam" id="PF01408"/>
    </source>
</evidence>
<dbReference type="InterPro" id="IPR000683">
    <property type="entry name" value="Gfo/Idh/MocA-like_OxRdtase_N"/>
</dbReference>
<dbReference type="Pfam" id="PF22725">
    <property type="entry name" value="GFO_IDH_MocA_C3"/>
    <property type="match status" value="1"/>
</dbReference>
<reference evidence="3" key="1">
    <citation type="submission" date="2020-03" db="EMBL/GenBank/DDBJ databases">
        <title>Draft sequencing of Paenibacilllus sp. S3N08.</title>
        <authorList>
            <person name="Kim D.-U."/>
        </authorList>
    </citation>
    <scope>NUCLEOTIDE SEQUENCE</scope>
    <source>
        <strain evidence="3">S3N08</strain>
    </source>
</reference>
<name>A0ABX0J266_9BACL</name>
<sequence>MNFAIIGTGMISHIHAEVIQSLDGHHLTWVHSRNERYGADFARKYGCKHSTDLEMLLMASDIDAVAICTPSGTHAELIIQAAQHHKHVLVEKPLDIALEQADEAIQVCKENGVKLGVIFQLRFMEETKKAKRILEEGLLGALIEVDTYMKFYRPETYYENSSWKGKQELDGGGALMNQGIHGIDLLLWLAGSVSSVTAQVKTLKHAIEVEDTAAAIVNFANGAMGIIQGTTSIYPDHPQLLTFHGTKGTLELAGTEVPYIRTLHIQDRPELTINHPAVPVDHLGEAHKQQYIDFIEAIEQDRQPLVNGAEGRKSLQLVKSIYQSSLERRTVEVPQR</sequence>
<gene>
    <name evidence="3" type="ORF">G9U52_10915</name>
</gene>
<dbReference type="PANTHER" id="PTHR43249">
    <property type="entry name" value="UDP-N-ACETYL-2-AMINO-2-DEOXY-D-GLUCURONATE OXIDASE"/>
    <property type="match status" value="1"/>
</dbReference>
<dbReference type="SUPFAM" id="SSF51735">
    <property type="entry name" value="NAD(P)-binding Rossmann-fold domains"/>
    <property type="match status" value="1"/>
</dbReference>
<dbReference type="InterPro" id="IPR036291">
    <property type="entry name" value="NAD(P)-bd_dom_sf"/>
</dbReference>
<evidence type="ECO:0000313" key="4">
    <source>
        <dbReference type="Proteomes" id="UP001165962"/>
    </source>
</evidence>
<comment type="caution">
    <text evidence="3">The sequence shown here is derived from an EMBL/GenBank/DDBJ whole genome shotgun (WGS) entry which is preliminary data.</text>
</comment>
<feature type="domain" description="Gfo/Idh/MocA-like oxidoreductase N-terminal" evidence="1">
    <location>
        <begin position="1"/>
        <end position="118"/>
    </location>
</feature>
<dbReference type="EMBL" id="JAAOIW010000003">
    <property type="protein sequence ID" value="NHN30344.1"/>
    <property type="molecule type" value="Genomic_DNA"/>
</dbReference>
<accession>A0ABX0J266</accession>
<dbReference type="PANTHER" id="PTHR43249:SF1">
    <property type="entry name" value="D-GLUCOSIDE 3-DEHYDROGENASE"/>
    <property type="match status" value="1"/>
</dbReference>
<dbReference type="InterPro" id="IPR052515">
    <property type="entry name" value="Gfo/Idh/MocA_Oxidoreductase"/>
</dbReference>
<keyword evidence="4" id="KW-1185">Reference proteome</keyword>